<proteinExistence type="predicted"/>
<evidence type="ECO:0000313" key="5">
    <source>
        <dbReference type="Proteomes" id="UP000070138"/>
    </source>
</evidence>
<keyword evidence="5" id="KW-1185">Reference proteome</keyword>
<dbReference type="PANTHER" id="PTHR19328">
    <property type="entry name" value="HEDGEHOG-INTERACTING PROTEIN"/>
    <property type="match status" value="1"/>
</dbReference>
<feature type="domain" description="Secretion system C-terminal sorting" evidence="3">
    <location>
        <begin position="388"/>
        <end position="458"/>
    </location>
</feature>
<dbReference type="InterPro" id="IPR026444">
    <property type="entry name" value="Secre_tail"/>
</dbReference>
<dbReference type="PANTHER" id="PTHR19328:SF75">
    <property type="entry name" value="ALDOSE SUGAR DEHYDROGENASE YLII"/>
    <property type="match status" value="1"/>
</dbReference>
<dbReference type="Proteomes" id="UP000070138">
    <property type="component" value="Unassembled WGS sequence"/>
</dbReference>
<evidence type="ECO:0008006" key="6">
    <source>
        <dbReference type="Google" id="ProtNLM"/>
    </source>
</evidence>
<keyword evidence="1" id="KW-0732">Signal</keyword>
<dbReference type="PATRIC" id="fig|1548749.3.peg.2945"/>
<organism evidence="4 5">
    <name type="scientific">Aequorivita aquimaris</name>
    <dbReference type="NCBI Taxonomy" id="1548749"/>
    <lineage>
        <taxon>Bacteria</taxon>
        <taxon>Pseudomonadati</taxon>
        <taxon>Bacteroidota</taxon>
        <taxon>Flavobacteriia</taxon>
        <taxon>Flavobacteriales</taxon>
        <taxon>Flavobacteriaceae</taxon>
        <taxon>Aequorivita</taxon>
    </lineage>
</organism>
<evidence type="ECO:0000256" key="1">
    <source>
        <dbReference type="ARBA" id="ARBA00022729"/>
    </source>
</evidence>
<sequence>MKNLFYFIPFLLFSTLLIAQDVSIEFFKGNFDSPLSLQHTDDDRLFIVEKGGEIKIIQGDGTVNATPFLNISGIISTNGERGLLGMAFHPDYSNNGYFYVYYTNTSGNTQVSRFSVDSGNPDLADPSSELFLLDYNQPETNHNGGNLAFGPDGYLYIASGDGGGSGDPNDRGQDLGYLLGKILRIDVDNPSGGNNYGIPSDNPFVGDPNALDEIWAYGLRNPWRFSFDFTDNNIWIADVGQTSREEINRANVGEAGLNYGWRCYEGTQPFNTQGCPQQSELTFPLTEYTHAGGNCSITGGYVYRGSVYSDIPGLYFFADFCSGLIGTVDNSGNLVEHGNFSGSWVSFGEDVNKELYIIDFGGDIYQVKGGELANTEDFSFENTLTMLPNPTSENVTFSFKNGTHQTIKFFDIRGSLVSFEENISSNNKIIDVSNLNPGIYFAKITSEKENTIVKKLIVQ</sequence>
<reference evidence="4 5" key="2">
    <citation type="journal article" date="2016" name="Int. J. Syst. Evol. Microbiol.">
        <title>Vitellibacter aquimaris sp. nov., a marine bacterium isolated from seawater.</title>
        <authorList>
            <person name="Thevarajoo S."/>
            <person name="Selvaratnam C."/>
            <person name="Goh K.M."/>
            <person name="Hong K.W."/>
            <person name="Chan X.Y."/>
            <person name="Chan K.G."/>
            <person name="Chong C.S."/>
        </authorList>
    </citation>
    <scope>NUCLEOTIDE SEQUENCE [LARGE SCALE GENOMIC DNA]</scope>
    <source>
        <strain evidence="4 5">D-24</strain>
    </source>
</reference>
<name>A0A137REK9_9FLAO</name>
<gene>
    <name evidence="4" type="ORF">LS48_14115</name>
</gene>
<dbReference type="AlphaFoldDB" id="A0A137REK9"/>
<dbReference type="OrthoDB" id="9770043at2"/>
<dbReference type="EMBL" id="JRWG01000014">
    <property type="protein sequence ID" value="KXN97923.1"/>
    <property type="molecule type" value="Genomic_DNA"/>
</dbReference>
<feature type="domain" description="Glucose/Sorbosone dehydrogenase" evidence="2">
    <location>
        <begin position="31"/>
        <end position="328"/>
    </location>
</feature>
<evidence type="ECO:0000259" key="2">
    <source>
        <dbReference type="Pfam" id="PF07995"/>
    </source>
</evidence>
<dbReference type="Pfam" id="PF07995">
    <property type="entry name" value="GSDH"/>
    <property type="match status" value="1"/>
</dbReference>
<reference evidence="5" key="1">
    <citation type="submission" date="2014-10" db="EMBL/GenBank/DDBJ databases">
        <title>Genome sequencing of Vitellibacter sp. D-24.</title>
        <authorList>
            <person name="Thevarajoo S."/>
            <person name="Selvaratnam C."/>
            <person name="Goh K.M."/>
            <person name="Chong C.S."/>
        </authorList>
    </citation>
    <scope>NUCLEOTIDE SEQUENCE [LARGE SCALE GENOMIC DNA]</scope>
    <source>
        <strain evidence="5">D-24</strain>
    </source>
</reference>
<dbReference type="STRING" id="1548749.LS48_14115"/>
<dbReference type="Gene3D" id="2.120.10.30">
    <property type="entry name" value="TolB, C-terminal domain"/>
    <property type="match status" value="1"/>
</dbReference>
<accession>A0A137REK9</accession>
<dbReference type="NCBIfam" id="TIGR04183">
    <property type="entry name" value="Por_Secre_tail"/>
    <property type="match status" value="1"/>
</dbReference>
<dbReference type="InterPro" id="IPR011042">
    <property type="entry name" value="6-blade_b-propeller_TolB-like"/>
</dbReference>
<evidence type="ECO:0000313" key="4">
    <source>
        <dbReference type="EMBL" id="KXN97923.1"/>
    </source>
</evidence>
<dbReference type="RefSeq" id="WP_062623136.1">
    <property type="nucleotide sequence ID" value="NZ_JRWG01000014.1"/>
</dbReference>
<evidence type="ECO:0000259" key="3">
    <source>
        <dbReference type="Pfam" id="PF18962"/>
    </source>
</evidence>
<dbReference type="InterPro" id="IPR012938">
    <property type="entry name" value="Glc/Sorbosone_DH"/>
</dbReference>
<protein>
    <recommendedName>
        <fullName evidence="6">T9SS type A sorting domain-containing protein</fullName>
    </recommendedName>
</protein>
<dbReference type="SUPFAM" id="SSF50952">
    <property type="entry name" value="Soluble quinoprotein glucose dehydrogenase"/>
    <property type="match status" value="1"/>
</dbReference>
<dbReference type="Pfam" id="PF18962">
    <property type="entry name" value="Por_Secre_tail"/>
    <property type="match status" value="1"/>
</dbReference>
<dbReference type="InterPro" id="IPR011041">
    <property type="entry name" value="Quinoprot_gluc/sorb_DH_b-prop"/>
</dbReference>
<comment type="caution">
    <text evidence="4">The sequence shown here is derived from an EMBL/GenBank/DDBJ whole genome shotgun (WGS) entry which is preliminary data.</text>
</comment>